<proteinExistence type="predicted"/>
<dbReference type="RefSeq" id="WP_119531603.1">
    <property type="nucleotide sequence ID" value="NZ_JBHSSP010000006.1"/>
</dbReference>
<keyword evidence="2" id="KW-1185">Reference proteome</keyword>
<dbReference type="Proteomes" id="UP000265916">
    <property type="component" value="Unassembled WGS sequence"/>
</dbReference>
<evidence type="ECO:0000313" key="2">
    <source>
        <dbReference type="Proteomes" id="UP000265916"/>
    </source>
</evidence>
<evidence type="ECO:0000313" key="1">
    <source>
        <dbReference type="EMBL" id="RIY37453.1"/>
    </source>
</evidence>
<sequence length="720" mass="82270">MKSQSVFKQLVAQLALAWQKQEAYAYELELTQTLEIRQQEQTSPCAKQQLQQLQLKVKDSAKQKHNRNYNLNLNQNKELALSKWCAIWQSYSQSLAVLAELTHQFYPQPELSKNSSLTKEEINSSLELLDCKLLINPDQQSQLLNNYDLKATSNASDCDLTREHNDNFQPYLARKSWKLPKLIEVAIDLVNALEHEQLVDLASDLKQHFTQQLVLDSETEKNLTQETSPRSLLEQEAYFALEGITNLNCEDEVYLSWLALSLELAVKLVAAQRLLTGLNAKAFNLNSLLGLVENWSYEFLAQNHTDITTDEITENLHHLSHLLSLDLVALKAWQEKVRHNFLTPLEVLHQLLKAKQNSTQSSASIETTQEKQSSSTYCLTLGSLPIFLDQQLNLSYRLDLPLNGIDKEALLPSVLPYYLPQLFNGLSIWCETYTKIGVGYEKSVQEFNQQLLKQKNQSDKPNLNTTSLEALIKYWFNGQLLANPAVFITNGIDFKQTAVNKLTGNLVSHPSLDFEQFVVKHELSTKFPLNLAISLQLAQVRRHDKFIHEQLSTLEFNPFKSKEVTTATSLNAAHLLNEPPLDDNLRDNHLCGNQLLDIHHLQKNNLLSYLTLEQRYIYQQATLARACLFLPRNLELALSKDSSLLNTDYLSTVLLNNSQDKISNQSKLSVLHVNNPWLPAYAKYLLLFTFMTNLLSPEQARKTVINQLRKRALELGISYK</sequence>
<dbReference type="EMBL" id="NRJG01000087">
    <property type="protein sequence ID" value="RIY37453.1"/>
    <property type="molecule type" value="Genomic_DNA"/>
</dbReference>
<dbReference type="AlphaFoldDB" id="A0A3A1YGT8"/>
<gene>
    <name evidence="1" type="ORF">CKF58_05015</name>
</gene>
<accession>A0A3A1YGT8</accession>
<comment type="caution">
    <text evidence="1">The sequence shown here is derived from an EMBL/GenBank/DDBJ whole genome shotgun (WGS) entry which is preliminary data.</text>
</comment>
<name>A0A3A1YGT8_9GAMM</name>
<protein>
    <submittedName>
        <fullName evidence="1">Uncharacterized protein</fullName>
    </submittedName>
</protein>
<organism evidence="1 2">
    <name type="scientific">Psittacicella hinzii</name>
    <dbReference type="NCBI Taxonomy" id="2028575"/>
    <lineage>
        <taxon>Bacteria</taxon>
        <taxon>Pseudomonadati</taxon>
        <taxon>Pseudomonadota</taxon>
        <taxon>Gammaproteobacteria</taxon>
        <taxon>Pasteurellales</taxon>
        <taxon>Psittacicellaceae</taxon>
        <taxon>Psittacicella</taxon>
    </lineage>
</organism>
<reference evidence="1 2" key="1">
    <citation type="submission" date="2017-08" db="EMBL/GenBank/DDBJ databases">
        <title>Reclassification of Bisgaard taxon 37 and 44.</title>
        <authorList>
            <person name="Christensen H."/>
        </authorList>
    </citation>
    <scope>NUCLEOTIDE SEQUENCE [LARGE SCALE GENOMIC DNA]</scope>
    <source>
        <strain evidence="1 2">111</strain>
    </source>
</reference>